<keyword evidence="2" id="KW-0053">Apoptosis</keyword>
<dbReference type="EMBL" id="JAGFBS010000038">
    <property type="protein sequence ID" value="KAG6371179.1"/>
    <property type="molecule type" value="Genomic_DNA"/>
</dbReference>
<proteinExistence type="inferred from homology"/>
<evidence type="ECO:0000256" key="2">
    <source>
        <dbReference type="ARBA" id="ARBA00022703"/>
    </source>
</evidence>
<dbReference type="InterPro" id="IPR050452">
    <property type="entry name" value="Metacaspase"/>
</dbReference>
<comment type="similarity">
    <text evidence="1">Belongs to the peptidase C14B family.</text>
</comment>
<organism evidence="5 6">
    <name type="scientific">Boletus reticuloceps</name>
    <dbReference type="NCBI Taxonomy" id="495285"/>
    <lineage>
        <taxon>Eukaryota</taxon>
        <taxon>Fungi</taxon>
        <taxon>Dikarya</taxon>
        <taxon>Basidiomycota</taxon>
        <taxon>Agaricomycotina</taxon>
        <taxon>Agaricomycetes</taxon>
        <taxon>Agaricomycetidae</taxon>
        <taxon>Boletales</taxon>
        <taxon>Boletineae</taxon>
        <taxon>Boletaceae</taxon>
        <taxon>Boletoideae</taxon>
        <taxon>Boletus</taxon>
    </lineage>
</organism>
<evidence type="ECO:0000256" key="1">
    <source>
        <dbReference type="ARBA" id="ARBA00009005"/>
    </source>
</evidence>
<dbReference type="Pfam" id="PF00656">
    <property type="entry name" value="Peptidase_C14"/>
    <property type="match status" value="1"/>
</dbReference>
<gene>
    <name evidence="5" type="ORF">JVT61DRAFT_9801</name>
</gene>
<dbReference type="PANTHER" id="PTHR48104:SF30">
    <property type="entry name" value="METACASPASE-1"/>
    <property type="match status" value="1"/>
</dbReference>
<sequence>MPRQVGRPLVSLFALIIGIDDYARWDKLRGAVTDAKAIKQYLEIDLQVSEDHILTLFDKKATRAAIIEAFQKLRNDERINKGDPIVIFYSGHGCERDSPPAWNLNSKTQCLVPQDCEATGVQPLPIPDRTICALIEDIAREKGDNITVIFDCCHSASGTRGLDNKCEDDEYTPRSVDLHFNIPETLDDDIWGSRAMSVASGFAYHGLQSHVLLAACRETELAYEHKGRGLFTSALLAALRSCAASGLAPTYAELLKRILLENVHKFKKQQHPQCEGFNQNRALFDARASPGGQIFYPVRIQKGGVYAISAGLAHGVSLGMEFALYDSQKHILDVVPVNERSLINDFTTTVTPSLPLVNVSFAKLNTHLWEIPLYTDPRGPLSSTLETLLRGIASTQIIRLVEAADAKLEVAMEENRVVFKVLDDRLRRFGFTELPYKVTPESVARVLGSAARYYWFLDLAKEHDEISDNPEVAVDFYRLERAYEPVYWDLILSPDGREFWHRDRISWDGSDVVNLTADPDVYYGFKITNQTPWDLYMNAFVFNGGCFSINAYYTQSSVGEPEAPLKRGETFTIGYGNGTPPLSFELEEGQDVDVSFLKIFFAARPIDMSDVAQRSPFDSINARDGEDDGTRGGGGIFEDAMAKIIGKRWLSRVRQPGDTWFTLVIPVVQRRSAAE</sequence>
<accession>A0A8I2YFU3</accession>
<dbReference type="GO" id="GO:0004197">
    <property type="term" value="F:cysteine-type endopeptidase activity"/>
    <property type="evidence" value="ECO:0007669"/>
    <property type="project" value="InterPro"/>
</dbReference>
<protein>
    <recommendedName>
        <fullName evidence="4">Peptidase C14 caspase domain-containing protein</fullName>
    </recommendedName>
</protein>
<dbReference type="SUPFAM" id="SSF52129">
    <property type="entry name" value="Caspase-like"/>
    <property type="match status" value="1"/>
</dbReference>
<keyword evidence="3" id="KW-0378">Hydrolase</keyword>
<evidence type="ECO:0000259" key="4">
    <source>
        <dbReference type="Pfam" id="PF00656"/>
    </source>
</evidence>
<dbReference type="Gene3D" id="3.40.50.1460">
    <property type="match status" value="1"/>
</dbReference>
<dbReference type="GO" id="GO:0006915">
    <property type="term" value="P:apoptotic process"/>
    <property type="evidence" value="ECO:0007669"/>
    <property type="project" value="UniProtKB-KW"/>
</dbReference>
<keyword evidence="3" id="KW-0788">Thiol protease</keyword>
<dbReference type="InterPro" id="IPR011600">
    <property type="entry name" value="Pept_C14_caspase"/>
</dbReference>
<dbReference type="PANTHER" id="PTHR48104">
    <property type="entry name" value="METACASPASE-4"/>
    <property type="match status" value="1"/>
</dbReference>
<evidence type="ECO:0000313" key="5">
    <source>
        <dbReference type="EMBL" id="KAG6371179.1"/>
    </source>
</evidence>
<dbReference type="GO" id="GO:0006508">
    <property type="term" value="P:proteolysis"/>
    <property type="evidence" value="ECO:0007669"/>
    <property type="project" value="InterPro"/>
</dbReference>
<name>A0A8I2YFU3_9AGAM</name>
<comment type="caution">
    <text evidence="5">The sequence shown here is derived from an EMBL/GenBank/DDBJ whole genome shotgun (WGS) entry which is preliminary data.</text>
</comment>
<dbReference type="InterPro" id="IPR029030">
    <property type="entry name" value="Caspase-like_dom_sf"/>
</dbReference>
<dbReference type="AlphaFoldDB" id="A0A8I2YFU3"/>
<keyword evidence="3" id="KW-0645">Protease</keyword>
<dbReference type="OrthoDB" id="3223806at2759"/>
<keyword evidence="6" id="KW-1185">Reference proteome</keyword>
<dbReference type="Proteomes" id="UP000683000">
    <property type="component" value="Unassembled WGS sequence"/>
</dbReference>
<feature type="domain" description="Peptidase C14 caspase" evidence="4">
    <location>
        <begin position="13"/>
        <end position="276"/>
    </location>
</feature>
<evidence type="ECO:0000256" key="3">
    <source>
        <dbReference type="ARBA" id="ARBA00022807"/>
    </source>
</evidence>
<evidence type="ECO:0000313" key="6">
    <source>
        <dbReference type="Proteomes" id="UP000683000"/>
    </source>
</evidence>
<reference evidence="5" key="1">
    <citation type="submission" date="2021-03" db="EMBL/GenBank/DDBJ databases">
        <title>Evolutionary innovations through gain and loss of genes in the ectomycorrhizal Boletales.</title>
        <authorList>
            <person name="Wu G."/>
            <person name="Miyauchi S."/>
            <person name="Morin E."/>
            <person name="Yang Z.-L."/>
            <person name="Xu J."/>
            <person name="Martin F.M."/>
        </authorList>
    </citation>
    <scope>NUCLEOTIDE SEQUENCE</scope>
    <source>
        <strain evidence="5">BR01</strain>
    </source>
</reference>
<dbReference type="GO" id="GO:0005737">
    <property type="term" value="C:cytoplasm"/>
    <property type="evidence" value="ECO:0007669"/>
    <property type="project" value="TreeGrafter"/>
</dbReference>